<evidence type="ECO:0000259" key="5">
    <source>
        <dbReference type="PROSITE" id="PS50931"/>
    </source>
</evidence>
<sequence length="302" mass="33122">MRFTLAQLEAFHWIARLGSFQGAAHQLNVAQPTISLRIRELEQNLGVTLFERVGRSVRLSSDGEVLLELSGNVLSEARRIQERVGSATNVQGLIRLGVPETFALACLPELMRFLAVEHPGLRVELAIGTSTQLSEDLEERRIDVAVLGDPKENLRLRTIPLGHHTMKWVAHESFDLREPVRPVDLRGLPIISTPPPAPQFGAIMDWFREAGLTPLHVSSCSSVAVIAELVSSGVGVSLLPVSIVKRAARAGRVRLLNATPPVPSSHLFISYRISDGGVNIDAVVRSITDVLARVPFLEESRR</sequence>
<evidence type="ECO:0000313" key="6">
    <source>
        <dbReference type="EMBL" id="TYR30945.1"/>
    </source>
</evidence>
<dbReference type="PROSITE" id="PS50931">
    <property type="entry name" value="HTH_LYSR"/>
    <property type="match status" value="1"/>
</dbReference>
<proteinExistence type="inferred from homology"/>
<evidence type="ECO:0000313" key="7">
    <source>
        <dbReference type="Proteomes" id="UP000323258"/>
    </source>
</evidence>
<keyword evidence="4" id="KW-0804">Transcription</keyword>
<dbReference type="SUPFAM" id="SSF53850">
    <property type="entry name" value="Periplasmic binding protein-like II"/>
    <property type="match status" value="1"/>
</dbReference>
<evidence type="ECO:0000256" key="2">
    <source>
        <dbReference type="ARBA" id="ARBA00023015"/>
    </source>
</evidence>
<dbReference type="Pfam" id="PF03466">
    <property type="entry name" value="LysR_substrate"/>
    <property type="match status" value="1"/>
</dbReference>
<evidence type="ECO:0000256" key="1">
    <source>
        <dbReference type="ARBA" id="ARBA00009437"/>
    </source>
</evidence>
<dbReference type="RefSeq" id="WP_148915746.1">
    <property type="nucleotide sequence ID" value="NZ_VSZS01000065.1"/>
</dbReference>
<dbReference type="PANTHER" id="PTHR30126">
    <property type="entry name" value="HTH-TYPE TRANSCRIPTIONAL REGULATOR"/>
    <property type="match status" value="1"/>
</dbReference>
<dbReference type="InterPro" id="IPR005119">
    <property type="entry name" value="LysR_subst-bd"/>
</dbReference>
<keyword evidence="3" id="KW-0238">DNA-binding</keyword>
<name>A0A5D4GUH8_9HYPH</name>
<dbReference type="InterPro" id="IPR000847">
    <property type="entry name" value="LysR_HTH_N"/>
</dbReference>
<feature type="domain" description="HTH lysR-type" evidence="5">
    <location>
        <begin position="3"/>
        <end position="60"/>
    </location>
</feature>
<accession>A0A5D4GUH8</accession>
<dbReference type="Pfam" id="PF00126">
    <property type="entry name" value="HTH_1"/>
    <property type="match status" value="1"/>
</dbReference>
<dbReference type="Proteomes" id="UP000323258">
    <property type="component" value="Unassembled WGS sequence"/>
</dbReference>
<evidence type="ECO:0000256" key="4">
    <source>
        <dbReference type="ARBA" id="ARBA00023163"/>
    </source>
</evidence>
<dbReference type="SUPFAM" id="SSF46785">
    <property type="entry name" value="Winged helix' DNA-binding domain"/>
    <property type="match status" value="1"/>
</dbReference>
<evidence type="ECO:0000256" key="3">
    <source>
        <dbReference type="ARBA" id="ARBA00023125"/>
    </source>
</evidence>
<dbReference type="InterPro" id="IPR036390">
    <property type="entry name" value="WH_DNA-bd_sf"/>
</dbReference>
<dbReference type="OrthoDB" id="7840053at2"/>
<comment type="caution">
    <text evidence="6">The sequence shown here is derived from an EMBL/GenBank/DDBJ whole genome shotgun (WGS) entry which is preliminary data.</text>
</comment>
<dbReference type="Gene3D" id="3.40.190.10">
    <property type="entry name" value="Periplasmic binding protein-like II"/>
    <property type="match status" value="2"/>
</dbReference>
<dbReference type="GO" id="GO:0003700">
    <property type="term" value="F:DNA-binding transcription factor activity"/>
    <property type="evidence" value="ECO:0007669"/>
    <property type="project" value="InterPro"/>
</dbReference>
<dbReference type="Gene3D" id="1.10.10.10">
    <property type="entry name" value="Winged helix-like DNA-binding domain superfamily/Winged helix DNA-binding domain"/>
    <property type="match status" value="1"/>
</dbReference>
<dbReference type="FunFam" id="1.10.10.10:FF:000001">
    <property type="entry name" value="LysR family transcriptional regulator"/>
    <property type="match status" value="1"/>
</dbReference>
<gene>
    <name evidence="6" type="ORF">FY036_16000</name>
</gene>
<dbReference type="InterPro" id="IPR036388">
    <property type="entry name" value="WH-like_DNA-bd_sf"/>
</dbReference>
<reference evidence="6 7" key="2">
    <citation type="submission" date="2019-09" db="EMBL/GenBank/DDBJ databases">
        <title>Mesorhizobium sp. MaA-C15 isolated from Microcystis aeruginosa.</title>
        <authorList>
            <person name="Jeong S.E."/>
            <person name="Jin H.M."/>
            <person name="Jeon C.O."/>
        </authorList>
    </citation>
    <scope>NUCLEOTIDE SEQUENCE [LARGE SCALE GENOMIC DNA]</scope>
    <source>
        <strain evidence="6 7">MaA-C15</strain>
    </source>
</reference>
<keyword evidence="2" id="KW-0805">Transcription regulation</keyword>
<comment type="similarity">
    <text evidence="1">Belongs to the LysR transcriptional regulatory family.</text>
</comment>
<keyword evidence="7" id="KW-1185">Reference proteome</keyword>
<dbReference type="PANTHER" id="PTHR30126:SF77">
    <property type="entry name" value="TRANSCRIPTIONAL REGULATORY PROTEIN"/>
    <property type="match status" value="1"/>
</dbReference>
<reference evidence="6 7" key="1">
    <citation type="submission" date="2019-08" db="EMBL/GenBank/DDBJ databases">
        <authorList>
            <person name="Seo Y.L."/>
        </authorList>
    </citation>
    <scope>NUCLEOTIDE SEQUENCE [LARGE SCALE GENOMIC DNA]</scope>
    <source>
        <strain evidence="6 7">MaA-C15</strain>
    </source>
</reference>
<dbReference type="GO" id="GO:0000976">
    <property type="term" value="F:transcription cis-regulatory region binding"/>
    <property type="evidence" value="ECO:0007669"/>
    <property type="project" value="TreeGrafter"/>
</dbReference>
<dbReference type="EMBL" id="VSZS01000065">
    <property type="protein sequence ID" value="TYR30945.1"/>
    <property type="molecule type" value="Genomic_DNA"/>
</dbReference>
<protein>
    <submittedName>
        <fullName evidence="6">LysR family transcriptional regulator</fullName>
    </submittedName>
</protein>
<dbReference type="PRINTS" id="PR00039">
    <property type="entry name" value="HTHLYSR"/>
</dbReference>
<organism evidence="6 7">
    <name type="scientific">Neoaquamicrobium microcysteis</name>
    <dbReference type="NCBI Taxonomy" id="2682781"/>
    <lineage>
        <taxon>Bacteria</taxon>
        <taxon>Pseudomonadati</taxon>
        <taxon>Pseudomonadota</taxon>
        <taxon>Alphaproteobacteria</taxon>
        <taxon>Hyphomicrobiales</taxon>
        <taxon>Phyllobacteriaceae</taxon>
        <taxon>Neoaquamicrobium</taxon>
    </lineage>
</organism>
<dbReference type="AlphaFoldDB" id="A0A5D4GUH8"/>
<dbReference type="CDD" id="cd05466">
    <property type="entry name" value="PBP2_LTTR_substrate"/>
    <property type="match status" value="1"/>
</dbReference>